<dbReference type="Gene3D" id="1.10.10.10">
    <property type="entry name" value="Winged helix-like DNA-binding domain superfamily/Winged helix DNA-binding domain"/>
    <property type="match status" value="1"/>
</dbReference>
<dbReference type="GO" id="GO:0003700">
    <property type="term" value="F:DNA-binding transcription factor activity"/>
    <property type="evidence" value="ECO:0007669"/>
    <property type="project" value="TreeGrafter"/>
</dbReference>
<dbReference type="EMBL" id="DXHR01000004">
    <property type="protein sequence ID" value="HIW11991.1"/>
    <property type="molecule type" value="Genomic_DNA"/>
</dbReference>
<evidence type="ECO:0000313" key="7">
    <source>
        <dbReference type="Proteomes" id="UP000823989"/>
    </source>
</evidence>
<dbReference type="PANTHER" id="PTHR30136">
    <property type="entry name" value="HELIX-TURN-HELIX TRANSCRIPTIONAL REGULATOR, ICLR FAMILY"/>
    <property type="match status" value="1"/>
</dbReference>
<sequence>MKDKEEKKQRIAAVDRTVDILSALGTGQNRTIRDLGNELNITKSTLHRLLQTLEDRGMVKKDAATEKYALGYKILELSADLKKDHELREIAYDHMKSLSEEHGDTVQLAIIENDEIIIVETVEGTNDLRVFAQPGQKYPVTYGNFGKVFLSEYSDEEIRNHISSMSQKEAADFLKELTDAKEQQVAVGIDSPIEGAVSIAVPIVDSRGNIIASLSLAGVKTDRKIEKIAAIRNSVIETGRKISHAIK</sequence>
<dbReference type="GO" id="GO:0003677">
    <property type="term" value="F:DNA binding"/>
    <property type="evidence" value="ECO:0007669"/>
    <property type="project" value="UniProtKB-KW"/>
</dbReference>
<organism evidence="6 7">
    <name type="scientific">Candidatus Salinicoccus stercoripullorum</name>
    <dbReference type="NCBI Taxonomy" id="2838756"/>
    <lineage>
        <taxon>Bacteria</taxon>
        <taxon>Bacillati</taxon>
        <taxon>Bacillota</taxon>
        <taxon>Bacilli</taxon>
        <taxon>Bacillales</taxon>
        <taxon>Staphylococcaceae</taxon>
        <taxon>Salinicoccus</taxon>
    </lineage>
</organism>
<dbReference type="SUPFAM" id="SSF55781">
    <property type="entry name" value="GAF domain-like"/>
    <property type="match status" value="1"/>
</dbReference>
<dbReference type="InterPro" id="IPR036388">
    <property type="entry name" value="WH-like_DNA-bd_sf"/>
</dbReference>
<dbReference type="InterPro" id="IPR014757">
    <property type="entry name" value="Tscrpt_reg_IclR_C"/>
</dbReference>
<evidence type="ECO:0000259" key="5">
    <source>
        <dbReference type="PROSITE" id="PS51078"/>
    </source>
</evidence>
<evidence type="ECO:0000256" key="3">
    <source>
        <dbReference type="ARBA" id="ARBA00023163"/>
    </source>
</evidence>
<evidence type="ECO:0000259" key="4">
    <source>
        <dbReference type="PROSITE" id="PS51077"/>
    </source>
</evidence>
<keyword evidence="2" id="KW-0238">DNA-binding</keyword>
<dbReference type="Gene3D" id="3.30.450.40">
    <property type="match status" value="1"/>
</dbReference>
<reference evidence="6" key="1">
    <citation type="journal article" date="2021" name="PeerJ">
        <title>Extensive microbial diversity within the chicken gut microbiome revealed by metagenomics and culture.</title>
        <authorList>
            <person name="Gilroy R."/>
            <person name="Ravi A."/>
            <person name="Getino M."/>
            <person name="Pursley I."/>
            <person name="Horton D.L."/>
            <person name="Alikhan N.F."/>
            <person name="Baker D."/>
            <person name="Gharbi K."/>
            <person name="Hall N."/>
            <person name="Watson M."/>
            <person name="Adriaenssens E.M."/>
            <person name="Foster-Nyarko E."/>
            <person name="Jarju S."/>
            <person name="Secka A."/>
            <person name="Antonio M."/>
            <person name="Oren A."/>
            <person name="Chaudhuri R.R."/>
            <person name="La Ragione R."/>
            <person name="Hildebrand F."/>
            <person name="Pallen M.J."/>
        </authorList>
    </citation>
    <scope>NUCLEOTIDE SEQUENCE</scope>
    <source>
        <strain evidence="6">ChiHjej13B12-752</strain>
    </source>
</reference>
<evidence type="ECO:0000256" key="1">
    <source>
        <dbReference type="ARBA" id="ARBA00023015"/>
    </source>
</evidence>
<protein>
    <submittedName>
        <fullName evidence="6">IclR family transcriptional regulator</fullName>
    </submittedName>
</protein>
<comment type="caution">
    <text evidence="6">The sequence shown here is derived from an EMBL/GenBank/DDBJ whole genome shotgun (WGS) entry which is preliminary data.</text>
</comment>
<name>A0A9D1QFT8_9STAP</name>
<feature type="domain" description="IclR-ED" evidence="5">
    <location>
        <begin position="73"/>
        <end position="247"/>
    </location>
</feature>
<dbReference type="InterPro" id="IPR036390">
    <property type="entry name" value="WH_DNA-bd_sf"/>
</dbReference>
<dbReference type="AlphaFoldDB" id="A0A9D1QFT8"/>
<reference evidence="6" key="2">
    <citation type="submission" date="2021-04" db="EMBL/GenBank/DDBJ databases">
        <authorList>
            <person name="Gilroy R."/>
        </authorList>
    </citation>
    <scope>NUCLEOTIDE SEQUENCE</scope>
    <source>
        <strain evidence="6">ChiHjej13B12-752</strain>
    </source>
</reference>
<dbReference type="Pfam" id="PF09339">
    <property type="entry name" value="HTH_IclR"/>
    <property type="match status" value="1"/>
</dbReference>
<keyword evidence="1" id="KW-0805">Transcription regulation</keyword>
<accession>A0A9D1QFT8</accession>
<dbReference type="PANTHER" id="PTHR30136:SF24">
    <property type="entry name" value="HTH-TYPE TRANSCRIPTIONAL REPRESSOR ALLR"/>
    <property type="match status" value="1"/>
</dbReference>
<evidence type="ECO:0000256" key="2">
    <source>
        <dbReference type="ARBA" id="ARBA00023125"/>
    </source>
</evidence>
<dbReference type="InterPro" id="IPR005471">
    <property type="entry name" value="Tscrpt_reg_IclR_N"/>
</dbReference>
<keyword evidence="3" id="KW-0804">Transcription</keyword>
<dbReference type="SMART" id="SM00346">
    <property type="entry name" value="HTH_ICLR"/>
    <property type="match status" value="1"/>
</dbReference>
<dbReference type="GO" id="GO:0045892">
    <property type="term" value="P:negative regulation of DNA-templated transcription"/>
    <property type="evidence" value="ECO:0007669"/>
    <property type="project" value="TreeGrafter"/>
</dbReference>
<dbReference type="SUPFAM" id="SSF46785">
    <property type="entry name" value="Winged helix' DNA-binding domain"/>
    <property type="match status" value="1"/>
</dbReference>
<dbReference type="Proteomes" id="UP000823989">
    <property type="component" value="Unassembled WGS sequence"/>
</dbReference>
<feature type="domain" description="HTH iclR-type" evidence="4">
    <location>
        <begin position="11"/>
        <end position="72"/>
    </location>
</feature>
<dbReference type="PROSITE" id="PS51078">
    <property type="entry name" value="ICLR_ED"/>
    <property type="match status" value="1"/>
</dbReference>
<dbReference type="PROSITE" id="PS51077">
    <property type="entry name" value="HTH_ICLR"/>
    <property type="match status" value="1"/>
</dbReference>
<dbReference type="Pfam" id="PF01614">
    <property type="entry name" value="IclR_C"/>
    <property type="match status" value="1"/>
</dbReference>
<gene>
    <name evidence="6" type="ORF">H9891_02310</name>
</gene>
<evidence type="ECO:0000313" key="6">
    <source>
        <dbReference type="EMBL" id="HIW11991.1"/>
    </source>
</evidence>
<proteinExistence type="predicted"/>
<dbReference type="InterPro" id="IPR050707">
    <property type="entry name" value="HTH_MetabolicPath_Reg"/>
</dbReference>
<dbReference type="InterPro" id="IPR029016">
    <property type="entry name" value="GAF-like_dom_sf"/>
</dbReference>